<dbReference type="Proteomes" id="UP000544095">
    <property type="component" value="Unassembled WGS sequence"/>
</dbReference>
<dbReference type="EMBL" id="JAAOAR010000788">
    <property type="protein sequence ID" value="KAF5573628.1"/>
    <property type="molecule type" value="Genomic_DNA"/>
</dbReference>
<keyword evidence="6" id="KW-1185">Reference proteome</keyword>
<dbReference type="InterPro" id="IPR056884">
    <property type="entry name" value="NPHP3-like_N"/>
</dbReference>
<keyword evidence="1" id="KW-0677">Repeat</keyword>
<dbReference type="Gene3D" id="3.40.50.300">
    <property type="entry name" value="P-loop containing nucleotide triphosphate hydrolases"/>
    <property type="match status" value="1"/>
</dbReference>
<dbReference type="InterPro" id="IPR036770">
    <property type="entry name" value="Ankyrin_rpt-contain_sf"/>
</dbReference>
<feature type="repeat" description="ANK" evidence="2">
    <location>
        <begin position="772"/>
        <end position="804"/>
    </location>
</feature>
<dbReference type="PANTHER" id="PTHR10039:SF14">
    <property type="entry name" value="NACHT DOMAIN-CONTAINING PROTEIN"/>
    <property type="match status" value="1"/>
</dbReference>
<dbReference type="Pfam" id="PF13637">
    <property type="entry name" value="Ank_4"/>
    <property type="match status" value="1"/>
</dbReference>
<feature type="domain" description="Nephrocystin 3-like N-terminal" evidence="4">
    <location>
        <begin position="84"/>
        <end position="251"/>
    </location>
</feature>
<organism evidence="5 6">
    <name type="scientific">Fusarium pseudoanthophilum</name>
    <dbReference type="NCBI Taxonomy" id="48495"/>
    <lineage>
        <taxon>Eukaryota</taxon>
        <taxon>Fungi</taxon>
        <taxon>Dikarya</taxon>
        <taxon>Ascomycota</taxon>
        <taxon>Pezizomycotina</taxon>
        <taxon>Sordariomycetes</taxon>
        <taxon>Hypocreomycetidae</taxon>
        <taxon>Hypocreales</taxon>
        <taxon>Nectriaceae</taxon>
        <taxon>Fusarium</taxon>
        <taxon>Fusarium fujikuroi species complex</taxon>
    </lineage>
</organism>
<dbReference type="AlphaFoldDB" id="A0A8H5KHX9"/>
<dbReference type="Pfam" id="PF12796">
    <property type="entry name" value="Ank_2"/>
    <property type="match status" value="2"/>
</dbReference>
<accession>A0A8H5KHX9</accession>
<evidence type="ECO:0000259" key="4">
    <source>
        <dbReference type="Pfam" id="PF24883"/>
    </source>
</evidence>
<dbReference type="PROSITE" id="PS50088">
    <property type="entry name" value="ANK_REPEAT"/>
    <property type="match status" value="4"/>
</dbReference>
<dbReference type="Gene3D" id="1.25.40.20">
    <property type="entry name" value="Ankyrin repeat-containing domain"/>
    <property type="match status" value="2"/>
</dbReference>
<dbReference type="SMART" id="SM00248">
    <property type="entry name" value="ANK"/>
    <property type="match status" value="8"/>
</dbReference>
<feature type="repeat" description="ANK" evidence="2">
    <location>
        <begin position="671"/>
        <end position="703"/>
    </location>
</feature>
<feature type="domain" description="GPI inositol-deacylase winged helix" evidence="3">
    <location>
        <begin position="386"/>
        <end position="454"/>
    </location>
</feature>
<name>A0A8H5KHX9_9HYPO</name>
<evidence type="ECO:0000259" key="3">
    <source>
        <dbReference type="Pfam" id="PF22939"/>
    </source>
</evidence>
<dbReference type="Pfam" id="PF24883">
    <property type="entry name" value="NPHP3_N"/>
    <property type="match status" value="1"/>
</dbReference>
<dbReference type="Pfam" id="PF22939">
    <property type="entry name" value="WHD_GPIID"/>
    <property type="match status" value="1"/>
</dbReference>
<protein>
    <submittedName>
        <fullName evidence="5">NACHT ankyrin domain-containing protein</fullName>
    </submittedName>
</protein>
<dbReference type="PANTHER" id="PTHR10039">
    <property type="entry name" value="AMELOGENIN"/>
    <property type="match status" value="1"/>
</dbReference>
<comment type="caution">
    <text evidence="5">The sequence shown here is derived from an EMBL/GenBank/DDBJ whole genome shotgun (WGS) entry which is preliminary data.</text>
</comment>
<proteinExistence type="predicted"/>
<feature type="repeat" description="ANK" evidence="2">
    <location>
        <begin position="704"/>
        <end position="736"/>
    </location>
</feature>
<gene>
    <name evidence="5" type="ORF">FPANT_12240</name>
</gene>
<dbReference type="PROSITE" id="PS50297">
    <property type="entry name" value="ANK_REP_REGION"/>
    <property type="match status" value="2"/>
</dbReference>
<feature type="repeat" description="ANK" evidence="2">
    <location>
        <begin position="932"/>
        <end position="964"/>
    </location>
</feature>
<evidence type="ECO:0000256" key="1">
    <source>
        <dbReference type="ARBA" id="ARBA00022737"/>
    </source>
</evidence>
<reference evidence="5 6" key="1">
    <citation type="submission" date="2020-05" db="EMBL/GenBank/DDBJ databases">
        <title>Identification and distribution of gene clusters putatively required for synthesis of sphingolipid metabolism inhibitors in phylogenetically diverse species of the filamentous fungus Fusarium.</title>
        <authorList>
            <person name="Kim H.-S."/>
            <person name="Busman M."/>
            <person name="Brown D.W."/>
            <person name="Divon H."/>
            <person name="Uhlig S."/>
            <person name="Proctor R.H."/>
        </authorList>
    </citation>
    <scope>NUCLEOTIDE SEQUENCE [LARGE SCALE GENOMIC DNA]</scope>
    <source>
        <strain evidence="5 6">NRRL 25211</strain>
    </source>
</reference>
<sequence length="995" mass="112561">MQTKRPDSECNTEQGSLQHIHDIWANNGSTLFAGDVSQVNLSHSGHIAPTLEDAVKKCQDALFVSHPDIDRANIADTKGARAPGTCEWILENAECQAWLDKKSSLFWISGGPGTGKTVMSLFLSDQVEKRCQETDDHFLFYFCRFQHESYNKPHKLLRSLAYQLLNFSTDISKIHEVFTYLDTPEKAKNALCSLECLWKITNLLLSQSDLSTVYCLIDGIDECELSDVLIGKFRDYCTSPAGRKGPLKVALIGRDVYILGIPIHSRGSESSPSSIPGIESVKADASGVFYGVKLDLDHHERINDDIATFIRWSLEPLQRIQGFDAIRPQIEQDLLGRAEGTFLWVAFVVQELSKKRTCLQIAETVKDIPVGLYPIFGRMLNQIDPKYRHVTATILKWIAIAMRPLTLEELAYAIESDIEQMEDRISICQPLLRISDNQVLFVHQSAKDYLLRSQPDQDKVAEGFRIEEKRCHGEIAHRCLQIIEQSFFRHKRIDYETFESMKKDNKQPQIPGVSMRRKESLATCELFSYAERYWMSHARLSPEDANYLFDPSRPFFKRFSAVRRNWAAYRVKLSWFADMVAYLGLVSWLQVIREGKTHKSLSMLMTLQISPETPRTYNFNGDRVEAVEFILDRGVELEGEFSILWEAIRLGEDKLAQVIFEHGARIKDSSINKSVLISAVTEGFVGVVKLFVDHGADVNIRNSENETLLMVAARLGHKDLVHLLLDHGAHLSIADFRLWLDQATETLVLEWCSETVQAFLQRLTDICWTGKDGRRLLSLAAEWADHEIVQMCLAKGVDVNCIDPYGNTALIEAILGYRGQTPALSGWPQNGNLESVHEPISKTDRRAVVVALLDHGADPNIGGDFYDDLRVPPLLCAARQGLDWAVEELIGRGVDCNVRAEIVHRRGAIRRLLSSAFRGTRAMQECKNTMEEGSSALMFAARWGHLSTVRMLLAHGADISFVDEDGYTTLEWASESEHREIEQLLLEHDKTLGHP</sequence>
<evidence type="ECO:0000313" key="6">
    <source>
        <dbReference type="Proteomes" id="UP000544095"/>
    </source>
</evidence>
<evidence type="ECO:0000256" key="2">
    <source>
        <dbReference type="PROSITE-ProRule" id="PRU00023"/>
    </source>
</evidence>
<evidence type="ECO:0000313" key="5">
    <source>
        <dbReference type="EMBL" id="KAF5573628.1"/>
    </source>
</evidence>
<dbReference type="SUPFAM" id="SSF48403">
    <property type="entry name" value="Ankyrin repeat"/>
    <property type="match status" value="1"/>
</dbReference>
<keyword evidence="2" id="KW-0040">ANK repeat</keyword>
<dbReference type="InterPro" id="IPR027417">
    <property type="entry name" value="P-loop_NTPase"/>
</dbReference>
<dbReference type="InterPro" id="IPR002110">
    <property type="entry name" value="Ankyrin_rpt"/>
</dbReference>
<dbReference type="InterPro" id="IPR054471">
    <property type="entry name" value="GPIID_WHD"/>
</dbReference>